<accession>A0A9X0ALH6</accession>
<keyword evidence="3" id="KW-0547">Nucleotide-binding</keyword>
<dbReference type="GO" id="GO:0005634">
    <property type="term" value="C:nucleus"/>
    <property type="evidence" value="ECO:0007669"/>
    <property type="project" value="TreeGrafter"/>
</dbReference>
<keyword evidence="2" id="KW-0808">Transferase</keyword>
<dbReference type="InterPro" id="IPR011009">
    <property type="entry name" value="Kinase-like_dom_sf"/>
</dbReference>
<dbReference type="SUPFAM" id="SSF56112">
    <property type="entry name" value="Protein kinase-like (PK-like)"/>
    <property type="match status" value="1"/>
</dbReference>
<name>A0A9X0ALH6_9HELO</name>
<sequence>MYATGTVHIEVLISAVVTEGFKAIRVQSLETCAPEVWRGIGCWHSSDVWSLGVTLVHWLCPFLLFGAKDKMIQGHTEAWCIAKIQRLIGPLGPPVNPDFDEEFVVAEHIETTSFVHPDTNVETQYIKKGTLREELERSQDPEVPPDLIDFIEHLLVVDNLKRPTASMALQHPYLQSLS</sequence>
<dbReference type="PANTHER" id="PTHR45646:SF11">
    <property type="entry name" value="SERINE_THREONINE-PROTEIN KINASE DOA"/>
    <property type="match status" value="1"/>
</dbReference>
<dbReference type="OrthoDB" id="5979581at2759"/>
<evidence type="ECO:0000256" key="3">
    <source>
        <dbReference type="ARBA" id="ARBA00022741"/>
    </source>
</evidence>
<dbReference type="PANTHER" id="PTHR45646">
    <property type="entry name" value="SERINE/THREONINE-PROTEIN KINASE DOA-RELATED"/>
    <property type="match status" value="1"/>
</dbReference>
<proteinExistence type="predicted"/>
<dbReference type="Pfam" id="PF00069">
    <property type="entry name" value="Pkinase"/>
    <property type="match status" value="1"/>
</dbReference>
<dbReference type="Proteomes" id="UP001152300">
    <property type="component" value="Unassembled WGS sequence"/>
</dbReference>
<dbReference type="PROSITE" id="PS50011">
    <property type="entry name" value="PROTEIN_KINASE_DOM"/>
    <property type="match status" value="1"/>
</dbReference>
<evidence type="ECO:0000313" key="7">
    <source>
        <dbReference type="EMBL" id="KAJ8064986.1"/>
    </source>
</evidence>
<evidence type="ECO:0000256" key="5">
    <source>
        <dbReference type="ARBA" id="ARBA00022840"/>
    </source>
</evidence>
<dbReference type="GO" id="GO:0004674">
    <property type="term" value="F:protein serine/threonine kinase activity"/>
    <property type="evidence" value="ECO:0007669"/>
    <property type="project" value="UniProtKB-KW"/>
</dbReference>
<reference evidence="7" key="1">
    <citation type="submission" date="2022-11" db="EMBL/GenBank/DDBJ databases">
        <title>Genome Resource of Sclerotinia nivalis Strain SnTB1, a Plant Pathogen Isolated from American Ginseng.</title>
        <authorList>
            <person name="Fan S."/>
        </authorList>
    </citation>
    <scope>NUCLEOTIDE SEQUENCE</scope>
    <source>
        <strain evidence="7">SnTB1</strain>
    </source>
</reference>
<evidence type="ECO:0000256" key="2">
    <source>
        <dbReference type="ARBA" id="ARBA00022679"/>
    </source>
</evidence>
<evidence type="ECO:0000256" key="1">
    <source>
        <dbReference type="ARBA" id="ARBA00022527"/>
    </source>
</evidence>
<organism evidence="7 8">
    <name type="scientific">Sclerotinia nivalis</name>
    <dbReference type="NCBI Taxonomy" id="352851"/>
    <lineage>
        <taxon>Eukaryota</taxon>
        <taxon>Fungi</taxon>
        <taxon>Dikarya</taxon>
        <taxon>Ascomycota</taxon>
        <taxon>Pezizomycotina</taxon>
        <taxon>Leotiomycetes</taxon>
        <taxon>Helotiales</taxon>
        <taxon>Sclerotiniaceae</taxon>
        <taxon>Sclerotinia</taxon>
    </lineage>
</organism>
<keyword evidence="8" id="KW-1185">Reference proteome</keyword>
<feature type="domain" description="Protein kinase" evidence="6">
    <location>
        <begin position="1"/>
        <end position="174"/>
    </location>
</feature>
<evidence type="ECO:0000259" key="6">
    <source>
        <dbReference type="PROSITE" id="PS50011"/>
    </source>
</evidence>
<dbReference type="AlphaFoldDB" id="A0A9X0ALH6"/>
<comment type="caution">
    <text evidence="7">The sequence shown here is derived from an EMBL/GenBank/DDBJ whole genome shotgun (WGS) entry which is preliminary data.</text>
</comment>
<evidence type="ECO:0000313" key="8">
    <source>
        <dbReference type="Proteomes" id="UP001152300"/>
    </source>
</evidence>
<dbReference type="EMBL" id="JAPEIS010000007">
    <property type="protein sequence ID" value="KAJ8064986.1"/>
    <property type="molecule type" value="Genomic_DNA"/>
</dbReference>
<keyword evidence="4" id="KW-0418">Kinase</keyword>
<dbReference type="GO" id="GO:0005524">
    <property type="term" value="F:ATP binding"/>
    <property type="evidence" value="ECO:0007669"/>
    <property type="project" value="UniProtKB-KW"/>
</dbReference>
<keyword evidence="5" id="KW-0067">ATP-binding</keyword>
<dbReference type="Gene3D" id="1.10.510.10">
    <property type="entry name" value="Transferase(Phosphotransferase) domain 1"/>
    <property type="match status" value="1"/>
</dbReference>
<gene>
    <name evidence="7" type="ORF">OCU04_007290</name>
</gene>
<evidence type="ECO:0000256" key="4">
    <source>
        <dbReference type="ARBA" id="ARBA00022777"/>
    </source>
</evidence>
<protein>
    <recommendedName>
        <fullName evidence="6">Protein kinase domain-containing protein</fullName>
    </recommendedName>
</protein>
<dbReference type="InterPro" id="IPR000719">
    <property type="entry name" value="Prot_kinase_dom"/>
</dbReference>
<keyword evidence="1" id="KW-0723">Serine/threonine-protein kinase</keyword>
<dbReference type="InterPro" id="IPR051175">
    <property type="entry name" value="CLK_kinases"/>
</dbReference>